<organism evidence="2 3">
    <name type="scientific">Reyranella soli</name>
    <dbReference type="NCBI Taxonomy" id="1230389"/>
    <lineage>
        <taxon>Bacteria</taxon>
        <taxon>Pseudomonadati</taxon>
        <taxon>Pseudomonadota</taxon>
        <taxon>Alphaproteobacteria</taxon>
        <taxon>Hyphomicrobiales</taxon>
        <taxon>Reyranellaceae</taxon>
        <taxon>Reyranella</taxon>
    </lineage>
</organism>
<keyword evidence="3" id="KW-1185">Reference proteome</keyword>
<name>A0A512N2E6_9HYPH</name>
<feature type="compositionally biased region" description="Basic residues" evidence="1">
    <location>
        <begin position="9"/>
        <end position="18"/>
    </location>
</feature>
<evidence type="ECO:0000313" key="2">
    <source>
        <dbReference type="EMBL" id="GEP53160.1"/>
    </source>
</evidence>
<dbReference type="AlphaFoldDB" id="A0A512N2E6"/>
<dbReference type="EMBL" id="BKAJ01000004">
    <property type="protein sequence ID" value="GEP53160.1"/>
    <property type="molecule type" value="Genomic_DNA"/>
</dbReference>
<evidence type="ECO:0000313" key="3">
    <source>
        <dbReference type="Proteomes" id="UP000321058"/>
    </source>
</evidence>
<protein>
    <submittedName>
        <fullName evidence="2">Uncharacterized protein</fullName>
    </submittedName>
</protein>
<proteinExistence type="predicted"/>
<feature type="region of interest" description="Disordered" evidence="1">
    <location>
        <begin position="8"/>
        <end position="27"/>
    </location>
</feature>
<comment type="caution">
    <text evidence="2">The sequence shown here is derived from an EMBL/GenBank/DDBJ whole genome shotgun (WGS) entry which is preliminary data.</text>
</comment>
<gene>
    <name evidence="2" type="ORF">RSO01_03260</name>
</gene>
<evidence type="ECO:0000256" key="1">
    <source>
        <dbReference type="SAM" id="MobiDB-lite"/>
    </source>
</evidence>
<accession>A0A512N2E6</accession>
<reference evidence="2 3" key="1">
    <citation type="submission" date="2019-07" db="EMBL/GenBank/DDBJ databases">
        <title>Whole genome shotgun sequence of Reyranella soli NBRC 108950.</title>
        <authorList>
            <person name="Hosoyama A."/>
            <person name="Uohara A."/>
            <person name="Ohji S."/>
            <person name="Ichikawa N."/>
        </authorList>
    </citation>
    <scope>NUCLEOTIDE SEQUENCE [LARGE SCALE GENOMIC DNA]</scope>
    <source>
        <strain evidence="2 3">NBRC 108950</strain>
    </source>
</reference>
<dbReference type="Proteomes" id="UP000321058">
    <property type="component" value="Unassembled WGS sequence"/>
</dbReference>
<sequence>MTLLVLHRPVARSHRRSGHSQTSRSFRDGGLYIDRSATGAVVMAWDKAQRENHEWVPIDNVDLQLWFAGLPNYVATPRRCAAS</sequence>